<feature type="compositionally biased region" description="Low complexity" evidence="1">
    <location>
        <begin position="15"/>
        <end position="29"/>
    </location>
</feature>
<accession>A0A2V0P6F1</accession>
<dbReference type="Proteomes" id="UP000247498">
    <property type="component" value="Unassembled WGS sequence"/>
</dbReference>
<organism evidence="2 3">
    <name type="scientific">Raphidocelis subcapitata</name>
    <dbReference type="NCBI Taxonomy" id="307507"/>
    <lineage>
        <taxon>Eukaryota</taxon>
        <taxon>Viridiplantae</taxon>
        <taxon>Chlorophyta</taxon>
        <taxon>core chlorophytes</taxon>
        <taxon>Chlorophyceae</taxon>
        <taxon>CS clade</taxon>
        <taxon>Sphaeropleales</taxon>
        <taxon>Selenastraceae</taxon>
        <taxon>Raphidocelis</taxon>
    </lineage>
</organism>
<dbReference type="InParanoid" id="A0A2V0P6F1"/>
<evidence type="ECO:0000313" key="2">
    <source>
        <dbReference type="EMBL" id="GBF93443.1"/>
    </source>
</evidence>
<evidence type="ECO:0000313" key="3">
    <source>
        <dbReference type="Proteomes" id="UP000247498"/>
    </source>
</evidence>
<sequence>MAWAGTSGAAPQHQSSGAPPAAATSPSTDSLLSRFGLQAGDQVLGRFFLGDSTNQCRWYKGVLRYNTINDARFEECVYAILYEDGETLFYTVEVMSHQLENGSIRKASYSG</sequence>
<feature type="region of interest" description="Disordered" evidence="1">
    <location>
        <begin position="1"/>
        <end position="29"/>
    </location>
</feature>
<name>A0A2V0P6F1_9CHLO</name>
<evidence type="ECO:0000256" key="1">
    <source>
        <dbReference type="SAM" id="MobiDB-lite"/>
    </source>
</evidence>
<dbReference type="AlphaFoldDB" id="A0A2V0P6F1"/>
<gene>
    <name evidence="2" type="ORF">Rsub_06576</name>
</gene>
<protein>
    <submittedName>
        <fullName evidence="2">Uncharacterized protein</fullName>
    </submittedName>
</protein>
<keyword evidence="3" id="KW-1185">Reference proteome</keyword>
<reference evidence="2 3" key="1">
    <citation type="journal article" date="2018" name="Sci. Rep.">
        <title>Raphidocelis subcapitata (=Pseudokirchneriella subcapitata) provides an insight into genome evolution and environmental adaptations in the Sphaeropleales.</title>
        <authorList>
            <person name="Suzuki S."/>
            <person name="Yamaguchi H."/>
            <person name="Nakajima N."/>
            <person name="Kawachi M."/>
        </authorList>
    </citation>
    <scope>NUCLEOTIDE SEQUENCE [LARGE SCALE GENOMIC DNA]</scope>
    <source>
        <strain evidence="2 3">NIES-35</strain>
    </source>
</reference>
<proteinExistence type="predicted"/>
<comment type="caution">
    <text evidence="2">The sequence shown here is derived from an EMBL/GenBank/DDBJ whole genome shotgun (WGS) entry which is preliminary data.</text>
</comment>
<dbReference type="EMBL" id="BDRX01000041">
    <property type="protein sequence ID" value="GBF93443.1"/>
    <property type="molecule type" value="Genomic_DNA"/>
</dbReference>